<accession>A0A0U2V5V4</accession>
<feature type="transmembrane region" description="Helical" evidence="1">
    <location>
        <begin position="79"/>
        <end position="100"/>
    </location>
</feature>
<evidence type="ECO:0008006" key="4">
    <source>
        <dbReference type="Google" id="ProtNLM"/>
    </source>
</evidence>
<dbReference type="AlphaFoldDB" id="A0A0U2V5V4"/>
<sequence length="145" mass="17012">MKLWNPVAFFISLIMSIVMALIFSYPQGMPVWLCFALWPVRWPVAYFFANFICNPLGFKLAVKVFNFDPQKEYGIWNPVPFFISMQMSFIIPLIFAAGFGGMSFDAFIYMWPVRWFVAYCLINFIVRKLAFKLAIKVFNYNPEAH</sequence>
<dbReference type="Proteomes" id="UP000067738">
    <property type="component" value="Chromosome"/>
</dbReference>
<evidence type="ECO:0000313" key="2">
    <source>
        <dbReference type="EMBL" id="ALT69698.1"/>
    </source>
</evidence>
<name>A0A0U2V5V4_9EURY</name>
<feature type="transmembrane region" description="Helical" evidence="1">
    <location>
        <begin position="7"/>
        <end position="25"/>
    </location>
</feature>
<keyword evidence="3" id="KW-1185">Reference proteome</keyword>
<evidence type="ECO:0000313" key="3">
    <source>
        <dbReference type="Proteomes" id="UP000067738"/>
    </source>
</evidence>
<evidence type="ECO:0000256" key="1">
    <source>
        <dbReference type="SAM" id="Phobius"/>
    </source>
</evidence>
<dbReference type="GeneID" id="26736886"/>
<keyword evidence="1" id="KW-0472">Membrane</keyword>
<reference evidence="2 3" key="1">
    <citation type="submission" date="2015-04" db="EMBL/GenBank/DDBJ databases">
        <title>The complete genome sequence of the rumen methanogen Methanobrevibacter millerae SM9.</title>
        <authorList>
            <person name="Leahy S.C."/>
            <person name="Kelly W.J."/>
            <person name="Pacheco D.M."/>
            <person name="Li D."/>
            <person name="Altermann E."/>
            <person name="Attwood G.T."/>
        </authorList>
    </citation>
    <scope>NUCLEOTIDE SEQUENCE [LARGE SCALE GENOMIC DNA]</scope>
    <source>
        <strain evidence="2 3">SM9</strain>
    </source>
</reference>
<feature type="transmembrane region" description="Helical" evidence="1">
    <location>
        <begin position="45"/>
        <end position="67"/>
    </location>
</feature>
<feature type="transmembrane region" description="Helical" evidence="1">
    <location>
        <begin position="106"/>
        <end position="126"/>
    </location>
</feature>
<dbReference type="PATRIC" id="fig|230361.4.peg.1996"/>
<dbReference type="EMBL" id="CP011266">
    <property type="protein sequence ID" value="ALT69698.1"/>
    <property type="molecule type" value="Genomic_DNA"/>
</dbReference>
<dbReference type="OrthoDB" id="77246at2157"/>
<proteinExistence type="predicted"/>
<dbReference type="RefSeq" id="WP_058739917.1">
    <property type="nucleotide sequence ID" value="NZ_CP011266.1"/>
</dbReference>
<protein>
    <recommendedName>
        <fullName evidence="4">DUF2798 domain-containing protein</fullName>
    </recommendedName>
</protein>
<organism evidence="2 3">
    <name type="scientific">Methanobrevibacter millerae</name>
    <dbReference type="NCBI Taxonomy" id="230361"/>
    <lineage>
        <taxon>Archaea</taxon>
        <taxon>Methanobacteriati</taxon>
        <taxon>Methanobacteriota</taxon>
        <taxon>Methanomada group</taxon>
        <taxon>Methanobacteria</taxon>
        <taxon>Methanobacteriales</taxon>
        <taxon>Methanobacteriaceae</taxon>
        <taxon>Methanobrevibacter</taxon>
    </lineage>
</organism>
<keyword evidence="1" id="KW-1133">Transmembrane helix</keyword>
<dbReference type="KEGG" id="mmil:sm9_1932"/>
<gene>
    <name evidence="2" type="ORF">sm9_1932</name>
</gene>
<keyword evidence="1" id="KW-0812">Transmembrane</keyword>